<organism evidence="2 3">
    <name type="scientific">Petrolisthes cinctipes</name>
    <name type="common">Flat porcelain crab</name>
    <dbReference type="NCBI Taxonomy" id="88211"/>
    <lineage>
        <taxon>Eukaryota</taxon>
        <taxon>Metazoa</taxon>
        <taxon>Ecdysozoa</taxon>
        <taxon>Arthropoda</taxon>
        <taxon>Crustacea</taxon>
        <taxon>Multicrustacea</taxon>
        <taxon>Malacostraca</taxon>
        <taxon>Eumalacostraca</taxon>
        <taxon>Eucarida</taxon>
        <taxon>Decapoda</taxon>
        <taxon>Pleocyemata</taxon>
        <taxon>Anomura</taxon>
        <taxon>Galatheoidea</taxon>
        <taxon>Porcellanidae</taxon>
        <taxon>Petrolisthes</taxon>
    </lineage>
</organism>
<keyword evidence="3" id="KW-1185">Reference proteome</keyword>
<protein>
    <submittedName>
        <fullName evidence="2">Uncharacterized protein</fullName>
    </submittedName>
</protein>
<evidence type="ECO:0000313" key="3">
    <source>
        <dbReference type="Proteomes" id="UP001286313"/>
    </source>
</evidence>
<dbReference type="Proteomes" id="UP001286313">
    <property type="component" value="Unassembled WGS sequence"/>
</dbReference>
<keyword evidence="1" id="KW-0812">Transmembrane</keyword>
<name>A0AAE1F4X0_PETCI</name>
<evidence type="ECO:0000256" key="1">
    <source>
        <dbReference type="SAM" id="Phobius"/>
    </source>
</evidence>
<accession>A0AAE1F4X0</accession>
<keyword evidence="1" id="KW-0472">Membrane</keyword>
<feature type="transmembrane region" description="Helical" evidence="1">
    <location>
        <begin position="136"/>
        <end position="154"/>
    </location>
</feature>
<dbReference type="EMBL" id="JAWQEG010003310">
    <property type="protein sequence ID" value="KAK3866936.1"/>
    <property type="molecule type" value="Genomic_DNA"/>
</dbReference>
<keyword evidence="1" id="KW-1133">Transmembrane helix</keyword>
<evidence type="ECO:0000313" key="2">
    <source>
        <dbReference type="EMBL" id="KAK3866936.1"/>
    </source>
</evidence>
<gene>
    <name evidence="2" type="ORF">Pcinc_027566</name>
</gene>
<feature type="transmembrane region" description="Helical" evidence="1">
    <location>
        <begin position="40"/>
        <end position="62"/>
    </location>
</feature>
<dbReference type="AlphaFoldDB" id="A0AAE1F4X0"/>
<comment type="caution">
    <text evidence="2">The sequence shown here is derived from an EMBL/GenBank/DDBJ whole genome shotgun (WGS) entry which is preliminary data.</text>
</comment>
<sequence length="156" mass="18072">MFDNLRMKTDTQQELHALEEENQNEIEELSPLHHHHPCQIYLFSLLILIHSLQHFVGILLLCSRVYFLNSNIFKTLDSLCSCECGGLGLYLTELQGSPGVVMSDKGEAQVAATMPTQTSLAWMMVVRTHWVRRPHLSVLVLLCWVFVFMRRWSYTH</sequence>
<proteinExistence type="predicted"/>
<reference evidence="2" key="1">
    <citation type="submission" date="2023-10" db="EMBL/GenBank/DDBJ databases">
        <title>Genome assemblies of two species of porcelain crab, Petrolisthes cinctipes and Petrolisthes manimaculis (Anomura: Porcellanidae).</title>
        <authorList>
            <person name="Angst P."/>
        </authorList>
    </citation>
    <scope>NUCLEOTIDE SEQUENCE</scope>
    <source>
        <strain evidence="2">PB745_01</strain>
        <tissue evidence="2">Gill</tissue>
    </source>
</reference>